<organism evidence="4 5">
    <name type="scientific">Kaistia hirudinis</name>
    <dbReference type="NCBI Taxonomy" id="1293440"/>
    <lineage>
        <taxon>Bacteria</taxon>
        <taxon>Pseudomonadati</taxon>
        <taxon>Pseudomonadota</taxon>
        <taxon>Alphaproteobacteria</taxon>
        <taxon>Hyphomicrobiales</taxon>
        <taxon>Kaistiaceae</taxon>
        <taxon>Kaistia</taxon>
    </lineage>
</organism>
<dbReference type="PANTHER" id="PTHR45138">
    <property type="entry name" value="REGULATORY COMPONENTS OF SENSORY TRANSDUCTION SYSTEM"/>
    <property type="match status" value="1"/>
</dbReference>
<dbReference type="PROSITE" id="PS50887">
    <property type="entry name" value="GGDEF"/>
    <property type="match status" value="1"/>
</dbReference>
<comment type="caution">
    <text evidence="4">The sequence shown here is derived from an EMBL/GenBank/DDBJ whole genome shotgun (WGS) entry which is preliminary data.</text>
</comment>
<evidence type="ECO:0000259" key="3">
    <source>
        <dbReference type="PROSITE" id="PS50887"/>
    </source>
</evidence>
<comment type="catalytic activity">
    <reaction evidence="2">
        <text>2 GTP = 3',3'-c-di-GMP + 2 diphosphate</text>
        <dbReference type="Rhea" id="RHEA:24898"/>
        <dbReference type="ChEBI" id="CHEBI:33019"/>
        <dbReference type="ChEBI" id="CHEBI:37565"/>
        <dbReference type="ChEBI" id="CHEBI:58805"/>
        <dbReference type="EC" id="2.7.7.65"/>
    </reaction>
</comment>
<dbReference type="GO" id="GO:0043709">
    <property type="term" value="P:cell adhesion involved in single-species biofilm formation"/>
    <property type="evidence" value="ECO:0007669"/>
    <property type="project" value="TreeGrafter"/>
</dbReference>
<evidence type="ECO:0000256" key="1">
    <source>
        <dbReference type="ARBA" id="ARBA00012528"/>
    </source>
</evidence>
<name>A0A840AQK5_9HYPH</name>
<dbReference type="Gene3D" id="3.30.450.20">
    <property type="entry name" value="PAS domain"/>
    <property type="match status" value="1"/>
</dbReference>
<dbReference type="SMART" id="SM00267">
    <property type="entry name" value="GGDEF"/>
    <property type="match status" value="1"/>
</dbReference>
<dbReference type="SUPFAM" id="SSF55785">
    <property type="entry name" value="PYP-like sensor domain (PAS domain)"/>
    <property type="match status" value="1"/>
</dbReference>
<evidence type="ECO:0000313" key="4">
    <source>
        <dbReference type="EMBL" id="MBB3931704.1"/>
    </source>
</evidence>
<proteinExistence type="predicted"/>
<dbReference type="SUPFAM" id="SSF55073">
    <property type="entry name" value="Nucleotide cyclase"/>
    <property type="match status" value="1"/>
</dbReference>
<dbReference type="GO" id="GO:0052621">
    <property type="term" value="F:diguanylate cyclase activity"/>
    <property type="evidence" value="ECO:0007669"/>
    <property type="project" value="UniProtKB-EC"/>
</dbReference>
<dbReference type="PANTHER" id="PTHR45138:SF9">
    <property type="entry name" value="DIGUANYLATE CYCLASE DGCM-RELATED"/>
    <property type="match status" value="1"/>
</dbReference>
<dbReference type="GO" id="GO:0005886">
    <property type="term" value="C:plasma membrane"/>
    <property type="evidence" value="ECO:0007669"/>
    <property type="project" value="TreeGrafter"/>
</dbReference>
<dbReference type="AlphaFoldDB" id="A0A840AQK5"/>
<reference evidence="4 5" key="1">
    <citation type="submission" date="2020-08" db="EMBL/GenBank/DDBJ databases">
        <title>Genomic Encyclopedia of Type Strains, Phase IV (KMG-IV): sequencing the most valuable type-strain genomes for metagenomic binning, comparative biology and taxonomic classification.</title>
        <authorList>
            <person name="Goeker M."/>
        </authorList>
    </citation>
    <scope>NUCLEOTIDE SEQUENCE [LARGE SCALE GENOMIC DNA]</scope>
    <source>
        <strain evidence="4 5">DSM 25966</strain>
    </source>
</reference>
<protein>
    <recommendedName>
        <fullName evidence="1">diguanylate cyclase</fullName>
        <ecNumber evidence="1">2.7.7.65</ecNumber>
    </recommendedName>
</protein>
<dbReference type="Proteomes" id="UP000553963">
    <property type="component" value="Unassembled WGS sequence"/>
</dbReference>
<dbReference type="Gene3D" id="3.30.70.270">
    <property type="match status" value="1"/>
</dbReference>
<dbReference type="CDD" id="cd01949">
    <property type="entry name" value="GGDEF"/>
    <property type="match status" value="1"/>
</dbReference>
<dbReference type="RefSeq" id="WP_246409633.1">
    <property type="nucleotide sequence ID" value="NZ_JACIDS010000003.1"/>
</dbReference>
<evidence type="ECO:0000313" key="5">
    <source>
        <dbReference type="Proteomes" id="UP000553963"/>
    </source>
</evidence>
<dbReference type="EC" id="2.7.7.65" evidence="1"/>
<dbReference type="InterPro" id="IPR043128">
    <property type="entry name" value="Rev_trsase/Diguanyl_cyclase"/>
</dbReference>
<keyword evidence="5" id="KW-1185">Reference proteome</keyword>
<dbReference type="InterPro" id="IPR035965">
    <property type="entry name" value="PAS-like_dom_sf"/>
</dbReference>
<dbReference type="NCBIfam" id="TIGR00254">
    <property type="entry name" value="GGDEF"/>
    <property type="match status" value="1"/>
</dbReference>
<dbReference type="InterPro" id="IPR050469">
    <property type="entry name" value="Diguanylate_Cyclase"/>
</dbReference>
<dbReference type="EMBL" id="JACIDS010000003">
    <property type="protein sequence ID" value="MBB3931704.1"/>
    <property type="molecule type" value="Genomic_DNA"/>
</dbReference>
<sequence>MDTPAVSGPMVDATFDLAPIALWLEDYSALRRLFGEWRAHGVTDLEFHLREDRARVALCSRSIRLLKVNQRTLALYGARDVAELEANLGRVFRDDMFETHIAELVQLWEGKREFFSTTVNYTLAGDRLDIQLRGVVMPGSETSWDHVLVSTENVTALETAYRRLQRSNDYGRGLFQHSPVSLWVEDFSAVKRLIDDVRARGIIDFRVFTDVHPEFVSRCMSEIRVIDVNQQTLDLFAAPDMQTLLRRLGDVFRDDMERHFREQLVDLWNGKLFQLREVVNYALDGRELYLLLQFSVLPGHEEDWSLVQVALTDITARKAAEAYLEFLGKHDALTKLHNRSFYIDELARLQRNAPFPVSIVMVDLDELKETNDRFGHAAGDDLLRRVGEILAKSVEKPWSAARIGGDEFAIVLPGADEDETRLVMENVRRLLDLNNQFHTGKPLSLSLGAATRHVGERMEEVARRADAAMYEAKRSYHADLGLSGGRDLPLTS</sequence>
<feature type="domain" description="GGDEF" evidence="3">
    <location>
        <begin position="355"/>
        <end position="492"/>
    </location>
</feature>
<dbReference type="GO" id="GO:1902201">
    <property type="term" value="P:negative regulation of bacterial-type flagellum-dependent cell motility"/>
    <property type="evidence" value="ECO:0007669"/>
    <property type="project" value="TreeGrafter"/>
</dbReference>
<dbReference type="InterPro" id="IPR029787">
    <property type="entry name" value="Nucleotide_cyclase"/>
</dbReference>
<dbReference type="InterPro" id="IPR000160">
    <property type="entry name" value="GGDEF_dom"/>
</dbReference>
<dbReference type="Pfam" id="PF00990">
    <property type="entry name" value="GGDEF"/>
    <property type="match status" value="1"/>
</dbReference>
<accession>A0A840AQK5</accession>
<evidence type="ECO:0000256" key="2">
    <source>
        <dbReference type="ARBA" id="ARBA00034247"/>
    </source>
</evidence>
<gene>
    <name evidence="4" type="ORF">GGR25_002754</name>
</gene>